<protein>
    <submittedName>
        <fullName evidence="2">Uncharacterized protein</fullName>
    </submittedName>
</protein>
<feature type="region of interest" description="Disordered" evidence="1">
    <location>
        <begin position="90"/>
        <end position="247"/>
    </location>
</feature>
<feature type="compositionally biased region" description="Pro residues" evidence="1">
    <location>
        <begin position="194"/>
        <end position="208"/>
    </location>
</feature>
<evidence type="ECO:0000256" key="1">
    <source>
        <dbReference type="SAM" id="MobiDB-lite"/>
    </source>
</evidence>
<gene>
    <name evidence="2" type="ORF">FPHYL_9146</name>
</gene>
<reference evidence="2 3" key="1">
    <citation type="submission" date="2020-05" db="EMBL/GenBank/DDBJ databases">
        <title>Identification and distribution of gene clusters putatively required for synthesis of sphingolipid metabolism inhibitors in phylogenetically diverse species of the filamentous fungus Fusarium.</title>
        <authorList>
            <person name="Kim H.-S."/>
            <person name="Busman M."/>
            <person name="Brown D.W."/>
            <person name="Divon H."/>
            <person name="Uhlig S."/>
            <person name="Proctor R.H."/>
        </authorList>
    </citation>
    <scope>NUCLEOTIDE SEQUENCE [LARGE SCALE GENOMIC DNA]</scope>
    <source>
        <strain evidence="2 3">NRRL 13617</strain>
    </source>
</reference>
<dbReference type="AlphaFoldDB" id="A0A8H5JBK9"/>
<name>A0A8H5JBK9_9HYPO</name>
<feature type="region of interest" description="Disordered" evidence="1">
    <location>
        <begin position="44"/>
        <end position="67"/>
    </location>
</feature>
<proteinExistence type="predicted"/>
<evidence type="ECO:0000313" key="3">
    <source>
        <dbReference type="Proteomes" id="UP000582016"/>
    </source>
</evidence>
<dbReference type="OrthoDB" id="5105933at2759"/>
<feature type="compositionally biased region" description="Low complexity" evidence="1">
    <location>
        <begin position="235"/>
        <end position="247"/>
    </location>
</feature>
<dbReference type="Proteomes" id="UP000582016">
    <property type="component" value="Unassembled WGS sequence"/>
</dbReference>
<organism evidence="2 3">
    <name type="scientific">Fusarium phyllophilum</name>
    <dbReference type="NCBI Taxonomy" id="47803"/>
    <lineage>
        <taxon>Eukaryota</taxon>
        <taxon>Fungi</taxon>
        <taxon>Dikarya</taxon>
        <taxon>Ascomycota</taxon>
        <taxon>Pezizomycotina</taxon>
        <taxon>Sordariomycetes</taxon>
        <taxon>Hypocreomycetidae</taxon>
        <taxon>Hypocreales</taxon>
        <taxon>Nectriaceae</taxon>
        <taxon>Fusarium</taxon>
        <taxon>Fusarium fujikuroi species complex</taxon>
    </lineage>
</organism>
<evidence type="ECO:0000313" key="2">
    <source>
        <dbReference type="EMBL" id="KAF5551193.1"/>
    </source>
</evidence>
<dbReference type="EMBL" id="JAAOAQ010000376">
    <property type="protein sequence ID" value="KAF5551193.1"/>
    <property type="molecule type" value="Genomic_DNA"/>
</dbReference>
<feature type="compositionally biased region" description="Low complexity" evidence="1">
    <location>
        <begin position="90"/>
        <end position="99"/>
    </location>
</feature>
<feature type="compositionally biased region" description="Basic residues" evidence="1">
    <location>
        <begin position="100"/>
        <end position="109"/>
    </location>
</feature>
<accession>A0A8H5JBK9</accession>
<keyword evidence="3" id="KW-1185">Reference proteome</keyword>
<feature type="compositionally biased region" description="Gly residues" evidence="1">
    <location>
        <begin position="155"/>
        <end position="168"/>
    </location>
</feature>
<comment type="caution">
    <text evidence="2">The sequence shown here is derived from an EMBL/GenBank/DDBJ whole genome shotgun (WGS) entry which is preliminary data.</text>
</comment>
<sequence length="247" mass="25987">MSRSSVYSDDSRSSAWTTTYTRIPKKQPKALRFLSWVAGAPPGATAVKKRTRDYRDDRSVSSGGSTFSNWDQSDTQLYWVVHPNSYYYSGSSRGSTSSGHSKRSGRSHKSGGGGGSRKHFDGAVPRPVVQPMNMNGGPPPQHPPPPPMAPPMDGGYDGGPGYDAGYGDGIYDEGYDPNFGGGPPPAPMMGGYAGPPPPHMPPPPPMHPQMPGGMPGGAPFIDLTGQNHPGGRGGPSSESDGWSSEED</sequence>
<feature type="compositionally biased region" description="Pro residues" evidence="1">
    <location>
        <begin position="137"/>
        <end position="150"/>
    </location>
</feature>